<proteinExistence type="predicted"/>
<accession>A0AAD9LW41</accession>
<name>A0AAD9LW41_9PEZI</name>
<evidence type="ECO:0000313" key="2">
    <source>
        <dbReference type="Proteomes" id="UP001232148"/>
    </source>
</evidence>
<dbReference type="EMBL" id="MU843226">
    <property type="protein sequence ID" value="KAK2020520.1"/>
    <property type="molecule type" value="Genomic_DNA"/>
</dbReference>
<protein>
    <submittedName>
        <fullName evidence="1">Uncharacterized protein</fullName>
    </submittedName>
</protein>
<keyword evidence="2" id="KW-1185">Reference proteome</keyword>
<organism evidence="1 2">
    <name type="scientific">Colletotrichum zoysiae</name>
    <dbReference type="NCBI Taxonomy" id="1216348"/>
    <lineage>
        <taxon>Eukaryota</taxon>
        <taxon>Fungi</taxon>
        <taxon>Dikarya</taxon>
        <taxon>Ascomycota</taxon>
        <taxon>Pezizomycotina</taxon>
        <taxon>Sordariomycetes</taxon>
        <taxon>Hypocreomycetidae</taxon>
        <taxon>Glomerellales</taxon>
        <taxon>Glomerellaceae</taxon>
        <taxon>Colletotrichum</taxon>
        <taxon>Colletotrichum graminicola species complex</taxon>
    </lineage>
</organism>
<gene>
    <name evidence="1" type="ORF">LX32DRAFT_316086</name>
</gene>
<comment type="caution">
    <text evidence="1">The sequence shown here is derived from an EMBL/GenBank/DDBJ whole genome shotgun (WGS) entry which is preliminary data.</text>
</comment>
<dbReference type="AlphaFoldDB" id="A0AAD9LW41"/>
<dbReference type="Proteomes" id="UP001232148">
    <property type="component" value="Unassembled WGS sequence"/>
</dbReference>
<evidence type="ECO:0000313" key="1">
    <source>
        <dbReference type="EMBL" id="KAK2020520.1"/>
    </source>
</evidence>
<reference evidence="1" key="1">
    <citation type="submission" date="2021-06" db="EMBL/GenBank/DDBJ databases">
        <title>Comparative genomics, transcriptomics and evolutionary studies reveal genomic signatures of adaptation to plant cell wall in hemibiotrophic fungi.</title>
        <authorList>
            <consortium name="DOE Joint Genome Institute"/>
            <person name="Baroncelli R."/>
            <person name="Diaz J.F."/>
            <person name="Benocci T."/>
            <person name="Peng M."/>
            <person name="Battaglia E."/>
            <person name="Haridas S."/>
            <person name="Andreopoulos W."/>
            <person name="Labutti K."/>
            <person name="Pangilinan J."/>
            <person name="Floch G.L."/>
            <person name="Makela M.R."/>
            <person name="Henrissat B."/>
            <person name="Grigoriev I.V."/>
            <person name="Crouch J.A."/>
            <person name="De Vries R.P."/>
            <person name="Sukno S.A."/>
            <person name="Thon M.R."/>
        </authorList>
    </citation>
    <scope>NUCLEOTIDE SEQUENCE</scope>
    <source>
        <strain evidence="1">MAFF235873</strain>
    </source>
</reference>
<sequence>MCCVCVCVCLWLGRQHDERVIRISRRVTATSPPSSPSCSDRFLPLHRHHRRTYLSTLLSFPRFLTFSPSFFISLPPHSWAVFFVVIDLAA</sequence>